<protein>
    <submittedName>
        <fullName evidence="1">Uncharacterized protein</fullName>
    </submittedName>
</protein>
<name>A0ABX0JBU2_9BACL</name>
<comment type="caution">
    <text evidence="1">The sequence shown here is derived from an EMBL/GenBank/DDBJ whole genome shotgun (WGS) entry which is preliminary data.</text>
</comment>
<sequence>MILSNAFKIRIARSAADAIAANDSVTWAVEHLASLIKGRGIELAEAADDSDEGAKGGLLLSIVGSTFAAEQQDIQTQTNKDIQTQANEEELPATPESFCIIREASAGGEGTLTLIGADVRGLVYAVLELADRIKYSDDPRTALTSIKSYSEKPANQIRGISRSFCSEIEDKPWFNDKVFWGEYLTELATHRFNRIHFTLGITYDYGHDPDVKDNYFGFAYPYFLSVPGYKVSVRDMQQQEVEQNLQMLQFISHEAKRRGIHFQLGLWNHAYHMTDSPNELHVIEGIDETNHAVYCRDALRLLLQSCPDIDGVTIRTHYEGGIHEPSHVFWKEVMKGLTECGRVIEIDMHPKGVNEEMLEVALDTGMPVIVSPKFWAEHMGLPYHQAAIRTKELPIAMTDRTDMMSITQTYRRFTRYGYADYLNEDRRTGVLHRIWPGTQRVLLWGDPAIAAGYGRSSSFCGSVGVELCEPMSFKARKTTGSTGGRELYKDVSLQPDGHEWQKYLYTYRLWGRLVYNPDADKEQWMRYLRQEFHEAAEDCEQALAHASRILLLLTTAHLPSASNNYFWPEMYHNTAIIDTGKTSHTSFDTPPPHTFGAVSPLDTGIFYGINEYADDCTAGKLQGKYSPLEVAQWLQGLAVAAEQHLATATALIGVEQSANYRRWAVDISALAGLGHFFARKLRAGVSYALYERTERTSNLKHLEDALSSYNSARSAWEQIIASTKDAYRDDITFGYKSLMRGHWSDRLAGIKEDIADMEQVYAKAKADAEAAGTSVGTSGTQSLLHSAVTVSSMSQRPAYEHASPVSFSRGEAVELRLSLAEAADNVDVTLLYRHANQAEAYQAVNMLFADGSYAAVIPASYTLSQYPLVYFFELRSGQGDVWLVPGLNANLSNQPYYALRQQ</sequence>
<organism evidence="1 2">
    <name type="scientific">Paenibacillus agricola</name>
    <dbReference type="NCBI Taxonomy" id="2716264"/>
    <lineage>
        <taxon>Bacteria</taxon>
        <taxon>Bacillati</taxon>
        <taxon>Bacillota</taxon>
        <taxon>Bacilli</taxon>
        <taxon>Bacillales</taxon>
        <taxon>Paenibacillaceae</taxon>
        <taxon>Paenibacillus</taxon>
    </lineage>
</organism>
<dbReference type="Proteomes" id="UP001165962">
    <property type="component" value="Unassembled WGS sequence"/>
</dbReference>
<evidence type="ECO:0000313" key="1">
    <source>
        <dbReference type="EMBL" id="NHN32704.1"/>
    </source>
</evidence>
<proteinExistence type="predicted"/>
<dbReference type="EMBL" id="JAAOIW010000009">
    <property type="protein sequence ID" value="NHN32704.1"/>
    <property type="molecule type" value="Genomic_DNA"/>
</dbReference>
<gene>
    <name evidence="1" type="ORF">G9U52_23040</name>
</gene>
<accession>A0ABX0JBU2</accession>
<evidence type="ECO:0000313" key="2">
    <source>
        <dbReference type="Proteomes" id="UP001165962"/>
    </source>
</evidence>
<keyword evidence="2" id="KW-1185">Reference proteome</keyword>
<reference evidence="1" key="1">
    <citation type="submission" date="2020-03" db="EMBL/GenBank/DDBJ databases">
        <title>Draft sequencing of Paenibacilllus sp. S3N08.</title>
        <authorList>
            <person name="Kim D.-U."/>
        </authorList>
    </citation>
    <scope>NUCLEOTIDE SEQUENCE</scope>
    <source>
        <strain evidence="1">S3N08</strain>
    </source>
</reference>
<dbReference type="RefSeq" id="WP_166152992.1">
    <property type="nucleotide sequence ID" value="NZ_JAAOIW010000009.1"/>
</dbReference>